<dbReference type="SMART" id="SM01212">
    <property type="entry name" value="Fib_alpha"/>
    <property type="match status" value="1"/>
</dbReference>
<dbReference type="PROSITE" id="PS00514">
    <property type="entry name" value="FIBRINOGEN_C_1"/>
    <property type="match status" value="1"/>
</dbReference>
<evidence type="ECO:0000256" key="9">
    <source>
        <dbReference type="ARBA" id="ARBA00025974"/>
    </source>
</evidence>
<dbReference type="InterPro" id="IPR002181">
    <property type="entry name" value="Fibrinogen_a/b/g_C_dom"/>
</dbReference>
<dbReference type="EMBL" id="JAHFZB010000001">
    <property type="protein sequence ID" value="KAK6493968.1"/>
    <property type="molecule type" value="Genomic_DNA"/>
</dbReference>
<dbReference type="Pfam" id="PF00147">
    <property type="entry name" value="Fibrinogen_C"/>
    <property type="match status" value="1"/>
</dbReference>
<evidence type="ECO:0000256" key="2">
    <source>
        <dbReference type="ARBA" id="ARBA00022525"/>
    </source>
</evidence>
<reference evidence="14 15" key="1">
    <citation type="submission" date="2021-05" db="EMBL/GenBank/DDBJ databases">
        <authorList>
            <person name="Zahm M."/>
            <person name="Klopp C."/>
            <person name="Cabau C."/>
            <person name="Kuhl H."/>
            <person name="Suciu R."/>
            <person name="Ciorpac M."/>
            <person name="Holostenco D."/>
            <person name="Gessner J."/>
            <person name="Wuertz S."/>
            <person name="Hohne C."/>
            <person name="Stock M."/>
            <person name="Gislard M."/>
            <person name="Lluch J."/>
            <person name="Milhes M."/>
            <person name="Lampietro C."/>
            <person name="Lopez Roques C."/>
            <person name="Donnadieu C."/>
            <person name="Du K."/>
            <person name="Schartl M."/>
            <person name="Guiguen Y."/>
        </authorList>
    </citation>
    <scope>NUCLEOTIDE SEQUENCE [LARGE SCALE GENOMIC DNA]</scope>
    <source>
        <strain evidence="14">Hh-F2</strain>
        <tissue evidence="14">Blood</tissue>
    </source>
</reference>
<keyword evidence="15" id="KW-1185">Reference proteome</keyword>
<feature type="domain" description="Fibrinogen C-terminal" evidence="13">
    <location>
        <begin position="542"/>
        <end position="782"/>
    </location>
</feature>
<feature type="compositionally biased region" description="Low complexity" evidence="11">
    <location>
        <begin position="482"/>
        <end position="496"/>
    </location>
</feature>
<proteinExistence type="predicted"/>
<dbReference type="Gene3D" id="4.10.530.10">
    <property type="entry name" value="Gamma-fibrinogen Carboxyl Terminal Fragment, domain 2"/>
    <property type="match status" value="1"/>
</dbReference>
<dbReference type="Proteomes" id="UP001369086">
    <property type="component" value="Unassembled WGS sequence"/>
</dbReference>
<feature type="signal peptide" evidence="12">
    <location>
        <begin position="1"/>
        <end position="19"/>
    </location>
</feature>
<dbReference type="InterPro" id="IPR012290">
    <property type="entry name" value="Fibrinogen_a/b/g_coil_dom"/>
</dbReference>
<keyword evidence="7" id="KW-1015">Disulfide bond</keyword>
<evidence type="ECO:0000313" key="14">
    <source>
        <dbReference type="EMBL" id="KAK6493968.1"/>
    </source>
</evidence>
<comment type="subcellular location">
    <subcellularLocation>
        <location evidence="1">Secreted</location>
    </subcellularLocation>
</comment>
<dbReference type="Gene3D" id="3.90.215.10">
    <property type="entry name" value="Gamma Fibrinogen, chain A, domain 1"/>
    <property type="match status" value="1"/>
</dbReference>
<dbReference type="Gene3D" id="1.20.5.50">
    <property type="match status" value="1"/>
</dbReference>
<sequence>MRRLHLLCCLLAVFSTAWSQKVAFGDIAQGRGPRPVEQGYKSQCATEKEWAACTDDDWGLKCPSGCRIQGLLSQADRDIAERIDRIRKFLEENRNRYKSTDQFTKQTYDYIREQLISDSGNDNKYVNLADQLRRRIVDLKLKIDNQLRILIALKDKIREQVDTMQALEVDIDIKIRACKGSCASAFVYNVNTESYVTLEKQISQIENINLQRVGNDNSMRIVTMRPLRGDIDTVSSVYKSTLVTEGGEKSIFGDVEQLRLSLETANYGIKHGSAEVSATPAVGSGSVSIGSSSGDRLSAKETSISGKSTSGSPVTTHTKVITCTKTVKKRIVYTKDGPVETVEMTGGSPECDHLESLGTDDAVHSSVKEGKGDSGSFTMKVSGTSGGVDGISDRFPDLHSFFNKHSSSSKSTKEVRDSGGSSVGITSTRELPDNSRVKTVVYSDMGRGDGGFESQFGGGDFSAFNTETVFPGGSKMSDRKGSSSYSKTTVVSSGSSEEGPFSEHRMPTSILGSIGDDFVHNEDDDDVPDFHARSLKKEAVELVKGYVGKDCDDIRQKHASGHTSGLYQIKPEGSEVAVTVYCDQDTVLGGWVLVQQRMDGSVNFNRTWEEYKMGFGSTNEQGQGELWLGNKYIHLLTQKESILRVELEDWEGHSTDAEYLVDVGPESEGYRLKVSKYSGDAGDALIKGEPGLGPFLSHVDMKFSTYDKDNDKFEDNCAEMYGGGWWYNNCQAANLNGVYYTGGQYDPHSKAPYEIENGVVWGTFKPQDYSLKIVKMKIRPIETH</sequence>
<evidence type="ECO:0000313" key="15">
    <source>
        <dbReference type="Proteomes" id="UP001369086"/>
    </source>
</evidence>
<gene>
    <name evidence="14" type="ORF">HHUSO_G392</name>
</gene>
<dbReference type="Pfam" id="PF08702">
    <property type="entry name" value="Fib_alpha"/>
    <property type="match status" value="1"/>
</dbReference>
<dbReference type="SUPFAM" id="SSF56496">
    <property type="entry name" value="Fibrinogen C-terminal domain-like"/>
    <property type="match status" value="1"/>
</dbReference>
<evidence type="ECO:0000256" key="6">
    <source>
        <dbReference type="ARBA" id="ARBA00023084"/>
    </source>
</evidence>
<feature type="region of interest" description="Disordered" evidence="11">
    <location>
        <begin position="404"/>
        <end position="429"/>
    </location>
</feature>
<dbReference type="NCBIfam" id="NF040941">
    <property type="entry name" value="GGGWT_bact"/>
    <property type="match status" value="1"/>
</dbReference>
<evidence type="ECO:0000259" key="13">
    <source>
        <dbReference type="PROSITE" id="PS51406"/>
    </source>
</evidence>
<evidence type="ECO:0000256" key="3">
    <source>
        <dbReference type="ARBA" id="ARBA00022696"/>
    </source>
</evidence>
<evidence type="ECO:0000256" key="10">
    <source>
        <dbReference type="SAM" id="Coils"/>
    </source>
</evidence>
<accession>A0ABR1AA20</accession>
<dbReference type="InterPro" id="IPR036056">
    <property type="entry name" value="Fibrinogen-like_C"/>
</dbReference>
<feature type="region of interest" description="Disordered" evidence="11">
    <location>
        <begin position="473"/>
        <end position="504"/>
    </location>
</feature>
<feature type="coiled-coil region" evidence="10">
    <location>
        <begin position="129"/>
        <end position="170"/>
    </location>
</feature>
<evidence type="ECO:0000256" key="4">
    <source>
        <dbReference type="ARBA" id="ARBA00022729"/>
    </source>
</evidence>
<protein>
    <submittedName>
        <fullName evidence="14">Fibrinogen alpha chain-like</fullName>
    </submittedName>
</protein>
<dbReference type="SMART" id="SM00186">
    <property type="entry name" value="FBG"/>
    <property type="match status" value="1"/>
</dbReference>
<feature type="compositionally biased region" description="Polar residues" evidence="11">
    <location>
        <begin position="419"/>
        <end position="429"/>
    </location>
</feature>
<dbReference type="InterPro" id="IPR014716">
    <property type="entry name" value="Fibrinogen_a/b/g_C_1"/>
</dbReference>
<evidence type="ECO:0000256" key="8">
    <source>
        <dbReference type="ARBA" id="ARBA00023180"/>
    </source>
</evidence>
<comment type="caution">
    <text evidence="14">The sequence shown here is derived from an EMBL/GenBank/DDBJ whole genome shotgun (WGS) entry which is preliminary data.</text>
</comment>
<keyword evidence="3" id="KW-0356">Hemostasis</keyword>
<keyword evidence="6" id="KW-0094">Blood coagulation</keyword>
<keyword evidence="4 12" id="KW-0732">Signal</keyword>
<dbReference type="PANTHER" id="PTHR47221:SF6">
    <property type="entry name" value="FIBRINOGEN ALPHA CHAIN"/>
    <property type="match status" value="1"/>
</dbReference>
<organism evidence="14 15">
    <name type="scientific">Huso huso</name>
    <name type="common">Beluga</name>
    <name type="synonym">Acipenser huso</name>
    <dbReference type="NCBI Taxonomy" id="61971"/>
    <lineage>
        <taxon>Eukaryota</taxon>
        <taxon>Metazoa</taxon>
        <taxon>Chordata</taxon>
        <taxon>Craniata</taxon>
        <taxon>Vertebrata</taxon>
        <taxon>Euteleostomi</taxon>
        <taxon>Actinopterygii</taxon>
        <taxon>Chondrostei</taxon>
        <taxon>Acipenseriformes</taxon>
        <taxon>Acipenseridae</taxon>
        <taxon>Huso</taxon>
    </lineage>
</organism>
<evidence type="ECO:0000256" key="12">
    <source>
        <dbReference type="SAM" id="SignalP"/>
    </source>
</evidence>
<keyword evidence="8" id="KW-0325">Glycoprotein</keyword>
<dbReference type="InterPro" id="IPR020837">
    <property type="entry name" value="Fibrinogen_CS"/>
</dbReference>
<feature type="region of interest" description="Disordered" evidence="11">
    <location>
        <begin position="280"/>
        <end position="315"/>
    </location>
</feature>
<name>A0ABR1AA20_HUSHU</name>
<dbReference type="InterPro" id="IPR037579">
    <property type="entry name" value="FIB_ANG-like"/>
</dbReference>
<dbReference type="PROSITE" id="PS51406">
    <property type="entry name" value="FIBRINOGEN_C_2"/>
    <property type="match status" value="1"/>
</dbReference>
<evidence type="ECO:0000256" key="7">
    <source>
        <dbReference type="ARBA" id="ARBA00023157"/>
    </source>
</evidence>
<keyword evidence="5 10" id="KW-0175">Coiled coil</keyword>
<evidence type="ECO:0000256" key="5">
    <source>
        <dbReference type="ARBA" id="ARBA00023054"/>
    </source>
</evidence>
<dbReference type="CDD" id="cd00087">
    <property type="entry name" value="FReD"/>
    <property type="match status" value="1"/>
</dbReference>
<dbReference type="PANTHER" id="PTHR47221">
    <property type="entry name" value="FIBRINOGEN ALPHA CHAIN"/>
    <property type="match status" value="1"/>
</dbReference>
<feature type="compositionally biased region" description="Polar residues" evidence="11">
    <location>
        <begin position="300"/>
        <end position="313"/>
    </location>
</feature>
<feature type="chain" id="PRO_5045908385" evidence="12">
    <location>
        <begin position="20"/>
        <end position="784"/>
    </location>
</feature>
<keyword evidence="2" id="KW-0964">Secreted</keyword>
<evidence type="ECO:0000256" key="11">
    <source>
        <dbReference type="SAM" id="MobiDB-lite"/>
    </source>
</evidence>
<feature type="compositionally biased region" description="Low complexity" evidence="11">
    <location>
        <begin position="282"/>
        <end position="294"/>
    </location>
</feature>
<evidence type="ECO:0000256" key="1">
    <source>
        <dbReference type="ARBA" id="ARBA00004613"/>
    </source>
</evidence>
<dbReference type="SUPFAM" id="SSF58010">
    <property type="entry name" value="Fibrinogen coiled-coil and central regions"/>
    <property type="match status" value="1"/>
</dbReference>
<comment type="subunit">
    <text evidence="9">Heterohexamer; disulfide linked. Contains 2 sets of 3 non-identical chains (alpha, beta and gamma). The 2 heterotrimers are in head to head conformation with the N-termini in a small central domain.</text>
</comment>